<keyword evidence="2" id="KW-1185">Reference proteome</keyword>
<accession>A0A8J6FIT4</accession>
<name>A0A8J6FIT4_ELECQ</name>
<organism evidence="1 2">
    <name type="scientific">Eleutherodactylus coqui</name>
    <name type="common">Puerto Rican coqui</name>
    <dbReference type="NCBI Taxonomy" id="57060"/>
    <lineage>
        <taxon>Eukaryota</taxon>
        <taxon>Metazoa</taxon>
        <taxon>Chordata</taxon>
        <taxon>Craniata</taxon>
        <taxon>Vertebrata</taxon>
        <taxon>Euteleostomi</taxon>
        <taxon>Amphibia</taxon>
        <taxon>Batrachia</taxon>
        <taxon>Anura</taxon>
        <taxon>Neobatrachia</taxon>
        <taxon>Hyloidea</taxon>
        <taxon>Eleutherodactylidae</taxon>
        <taxon>Eleutherodactylinae</taxon>
        <taxon>Eleutherodactylus</taxon>
        <taxon>Eleutherodactylus</taxon>
    </lineage>
</organism>
<sequence length="90" mass="10049">MSKTKKNVILQSKCPFTTGLIHRRNSFIASSYCFMDFPTHISSPSHLPTVIYCIQPVGGRESSINLACHGNIYVGSPKAYPCTNIWCRII</sequence>
<gene>
    <name evidence="1" type="ORF">GDO78_007387</name>
</gene>
<reference evidence="1" key="1">
    <citation type="thesis" date="2020" institute="ProQuest LLC" country="789 East Eisenhower Parkway, Ann Arbor, MI, USA">
        <title>Comparative Genomics and Chromosome Evolution.</title>
        <authorList>
            <person name="Mudd A.B."/>
        </authorList>
    </citation>
    <scope>NUCLEOTIDE SEQUENCE</scope>
    <source>
        <strain evidence="1">HN-11 Male</strain>
        <tissue evidence="1">Kidney and liver</tissue>
    </source>
</reference>
<dbReference type="Proteomes" id="UP000770717">
    <property type="component" value="Unassembled WGS sequence"/>
</dbReference>
<evidence type="ECO:0000313" key="1">
    <source>
        <dbReference type="EMBL" id="KAG9487500.1"/>
    </source>
</evidence>
<dbReference type="EMBL" id="WNTK01000003">
    <property type="protein sequence ID" value="KAG9487500.1"/>
    <property type="molecule type" value="Genomic_DNA"/>
</dbReference>
<protein>
    <submittedName>
        <fullName evidence="1">Uncharacterized protein</fullName>
    </submittedName>
</protein>
<dbReference type="AlphaFoldDB" id="A0A8J6FIT4"/>
<proteinExistence type="predicted"/>
<comment type="caution">
    <text evidence="1">The sequence shown here is derived from an EMBL/GenBank/DDBJ whole genome shotgun (WGS) entry which is preliminary data.</text>
</comment>
<evidence type="ECO:0000313" key="2">
    <source>
        <dbReference type="Proteomes" id="UP000770717"/>
    </source>
</evidence>